<name>A0ABP5A8R3_9ACTN</name>
<protein>
    <submittedName>
        <fullName evidence="4">Ketoacyl-ACP synthase III</fullName>
    </submittedName>
</protein>
<keyword evidence="2" id="KW-0012">Acyltransferase</keyword>
<dbReference type="RefSeq" id="WP_344259731.1">
    <property type="nucleotide sequence ID" value="NZ_BAAAMJ010000010.1"/>
</dbReference>
<dbReference type="Gene3D" id="3.40.47.10">
    <property type="match status" value="2"/>
</dbReference>
<proteinExistence type="predicted"/>
<gene>
    <name evidence="4" type="ORF">GCM10009716_15000</name>
</gene>
<evidence type="ECO:0000313" key="4">
    <source>
        <dbReference type="EMBL" id="GAA1906051.1"/>
    </source>
</evidence>
<dbReference type="CDD" id="cd00827">
    <property type="entry name" value="init_cond_enzymes"/>
    <property type="match status" value="1"/>
</dbReference>
<dbReference type="InterPro" id="IPR013747">
    <property type="entry name" value="ACP_syn_III_C"/>
</dbReference>
<sequence>MRWNDLYVSGLGAHLPEREQTAEQAVAAGLYDAGRAEANGIRAVRVAGPDEPGPVMAAAAGRQAVARSRLDHDLFDLVLHGSMGHQGQDFWTPAHYVQGETVGGHGLAAEVRQGANSGLAAVELAASHLGSRPGATAALVTTGDAFALPYVDRWASDDQTVYGDGAGAMVLSSRPGFARVRSTASLSEPSLEPAYRGTRWTASPCESGGPADLSGRKQAWFTRHEGAYQEALELIGRRFGQVLERALDDAGTKLSRTQWFVHANVSEQIAEWGFYRPLGLDRARTTYDWGLDFGHMGGGDHIIGLNHLFESGRPRPGDLVVTVGVGPGFLWTAMVLEVLRAPAW</sequence>
<keyword evidence="1" id="KW-0808">Transferase</keyword>
<evidence type="ECO:0000313" key="5">
    <source>
        <dbReference type="Proteomes" id="UP001501303"/>
    </source>
</evidence>
<evidence type="ECO:0000256" key="1">
    <source>
        <dbReference type="ARBA" id="ARBA00022679"/>
    </source>
</evidence>
<organism evidence="4 5">
    <name type="scientific">Streptomyces sodiiphilus</name>
    <dbReference type="NCBI Taxonomy" id="226217"/>
    <lineage>
        <taxon>Bacteria</taxon>
        <taxon>Bacillati</taxon>
        <taxon>Actinomycetota</taxon>
        <taxon>Actinomycetes</taxon>
        <taxon>Kitasatosporales</taxon>
        <taxon>Streptomycetaceae</taxon>
        <taxon>Streptomyces</taxon>
    </lineage>
</organism>
<comment type="caution">
    <text evidence="4">The sequence shown here is derived from an EMBL/GenBank/DDBJ whole genome shotgun (WGS) entry which is preliminary data.</text>
</comment>
<dbReference type="SUPFAM" id="SSF53901">
    <property type="entry name" value="Thiolase-like"/>
    <property type="match status" value="1"/>
</dbReference>
<dbReference type="Proteomes" id="UP001501303">
    <property type="component" value="Unassembled WGS sequence"/>
</dbReference>
<dbReference type="PANTHER" id="PTHR34069:SF2">
    <property type="entry name" value="BETA-KETOACYL-[ACYL-CARRIER-PROTEIN] SYNTHASE III"/>
    <property type="match status" value="1"/>
</dbReference>
<evidence type="ECO:0000259" key="3">
    <source>
        <dbReference type="Pfam" id="PF08541"/>
    </source>
</evidence>
<dbReference type="EMBL" id="BAAAMJ010000010">
    <property type="protein sequence ID" value="GAA1906051.1"/>
    <property type="molecule type" value="Genomic_DNA"/>
</dbReference>
<reference evidence="5" key="1">
    <citation type="journal article" date="2019" name="Int. J. Syst. Evol. Microbiol.">
        <title>The Global Catalogue of Microorganisms (GCM) 10K type strain sequencing project: providing services to taxonomists for standard genome sequencing and annotation.</title>
        <authorList>
            <consortium name="The Broad Institute Genomics Platform"/>
            <consortium name="The Broad Institute Genome Sequencing Center for Infectious Disease"/>
            <person name="Wu L."/>
            <person name="Ma J."/>
        </authorList>
    </citation>
    <scope>NUCLEOTIDE SEQUENCE [LARGE SCALE GENOMIC DNA]</scope>
    <source>
        <strain evidence="5">JCM 13581</strain>
    </source>
</reference>
<feature type="domain" description="Beta-ketoacyl-[acyl-carrier-protein] synthase III C-terminal" evidence="3">
    <location>
        <begin position="247"/>
        <end position="337"/>
    </location>
</feature>
<keyword evidence="5" id="KW-1185">Reference proteome</keyword>
<dbReference type="InterPro" id="IPR016039">
    <property type="entry name" value="Thiolase-like"/>
</dbReference>
<accession>A0ABP5A8R3</accession>
<dbReference type="PANTHER" id="PTHR34069">
    <property type="entry name" value="3-OXOACYL-[ACYL-CARRIER-PROTEIN] SYNTHASE 3"/>
    <property type="match status" value="1"/>
</dbReference>
<dbReference type="Pfam" id="PF08541">
    <property type="entry name" value="ACP_syn_III_C"/>
    <property type="match status" value="1"/>
</dbReference>
<evidence type="ECO:0000256" key="2">
    <source>
        <dbReference type="ARBA" id="ARBA00023315"/>
    </source>
</evidence>